<proteinExistence type="inferred from homology"/>
<keyword evidence="9" id="KW-1185">Reference proteome</keyword>
<dbReference type="PANTHER" id="PTHR30477">
    <property type="entry name" value="ABC-TRANSPORTER METAL-BINDING PROTEIN"/>
    <property type="match status" value="1"/>
</dbReference>
<feature type="transmembrane region" description="Helical" evidence="7">
    <location>
        <begin position="285"/>
        <end position="305"/>
    </location>
</feature>
<comment type="caution">
    <text evidence="8">The sequence shown here is derived from an EMBL/GenBank/DDBJ whole genome shotgun (WGS) entry which is preliminary data.</text>
</comment>
<feature type="transmembrane region" description="Helical" evidence="7">
    <location>
        <begin position="250"/>
        <end position="270"/>
    </location>
</feature>
<feature type="transmembrane region" description="Helical" evidence="7">
    <location>
        <begin position="34"/>
        <end position="56"/>
    </location>
</feature>
<reference evidence="8 9" key="1">
    <citation type="journal article" date="2020" name="ISME J.">
        <title>Comparative genomics reveals insights into cyanobacterial evolution and habitat adaptation.</title>
        <authorList>
            <person name="Chen M.Y."/>
            <person name="Teng W.K."/>
            <person name="Zhao L."/>
            <person name="Hu C.X."/>
            <person name="Zhou Y.K."/>
            <person name="Han B.P."/>
            <person name="Song L.R."/>
            <person name="Shu W.S."/>
        </authorList>
    </citation>
    <scope>NUCLEOTIDE SEQUENCE [LARGE SCALE GENOMIC DNA]</scope>
    <source>
        <strain evidence="8 9">FACHB-1050</strain>
    </source>
</reference>
<dbReference type="SUPFAM" id="SSF81345">
    <property type="entry name" value="ABC transporter involved in vitamin B12 uptake, BtuC"/>
    <property type="match status" value="1"/>
</dbReference>
<dbReference type="InterPro" id="IPR037294">
    <property type="entry name" value="ABC_BtuC-like"/>
</dbReference>
<feature type="transmembrane region" description="Helical" evidence="7">
    <location>
        <begin position="407"/>
        <end position="426"/>
    </location>
</feature>
<keyword evidence="5 7" id="KW-0472">Membrane</keyword>
<evidence type="ECO:0000313" key="9">
    <source>
        <dbReference type="Proteomes" id="UP000618445"/>
    </source>
</evidence>
<feature type="transmembrane region" description="Helical" evidence="7">
    <location>
        <begin position="6"/>
        <end position="27"/>
    </location>
</feature>
<evidence type="ECO:0000313" key="8">
    <source>
        <dbReference type="EMBL" id="MBD2320032.1"/>
    </source>
</evidence>
<keyword evidence="6" id="KW-0813">Transport</keyword>
<dbReference type="InterPro" id="IPR001626">
    <property type="entry name" value="ABC_TroCD"/>
</dbReference>
<organism evidence="8 9">
    <name type="scientific">Phormidium tenue FACHB-1050</name>
    <dbReference type="NCBI Taxonomy" id="2692857"/>
    <lineage>
        <taxon>Bacteria</taxon>
        <taxon>Bacillati</taxon>
        <taxon>Cyanobacteriota</taxon>
        <taxon>Cyanophyceae</taxon>
        <taxon>Oscillatoriophycideae</taxon>
        <taxon>Oscillatoriales</taxon>
        <taxon>Oscillatoriaceae</taxon>
        <taxon>Phormidium</taxon>
    </lineage>
</organism>
<sequence length="434" mass="48068">MTLILEFLTIPFFVAIALVGIHAYLGIHVLSRNIIFVDLALAQISALGATVAYMLGYQPQSLSAYAYSLTFTIIGAALLSFTRKWTGRVSQETFIGIIYVVSAATAFLLVDRSPQGAEYIKQILVGSILTATNEDLFKVVVLYSAIGLLHWLLRKYFFIASFQPEEAEKIGIRLWFWDFLFYVTFGVVVTSSVAIAGVLLVFSILIVPATIGTLYSTKLLSKLLIGWGAGLIASSLGLGASYVWDLPTGAAMVCAFGFTLALSALVRPFFLNHTQDYQALLKRSLSLLSTALISLILVSGLWLVINPHADQPLLDGIEIFQPQIRNLFLNQEEKNILTDASISSEYLRSQMASLDQKEQESRWLGEGLTDEELRTLASYTLSFQEMDKGEQFVQKTMRDKARDRQRWIIGIPAIGLAIAYLLWQIAAKIPPSLT</sequence>
<comment type="similarity">
    <text evidence="2 6">Belongs to the ABC-3 integral membrane protein family.</text>
</comment>
<feature type="transmembrane region" description="Helical" evidence="7">
    <location>
        <begin position="174"/>
        <end position="207"/>
    </location>
</feature>
<evidence type="ECO:0000256" key="3">
    <source>
        <dbReference type="ARBA" id="ARBA00022692"/>
    </source>
</evidence>
<comment type="subcellular location">
    <subcellularLocation>
        <location evidence="6">Cell membrane</location>
        <topology evidence="6">Multi-pass membrane protein</topology>
    </subcellularLocation>
    <subcellularLocation>
        <location evidence="1">Membrane</location>
        <topology evidence="1">Multi-pass membrane protein</topology>
    </subcellularLocation>
</comment>
<dbReference type="EMBL" id="JACJQY010000084">
    <property type="protein sequence ID" value="MBD2320032.1"/>
    <property type="molecule type" value="Genomic_DNA"/>
</dbReference>
<keyword evidence="4 7" id="KW-1133">Transmembrane helix</keyword>
<dbReference type="Proteomes" id="UP000618445">
    <property type="component" value="Unassembled WGS sequence"/>
</dbReference>
<dbReference type="PANTHER" id="PTHR30477:SF19">
    <property type="entry name" value="METAL ABC TRANSPORTER PERMEASE"/>
    <property type="match status" value="1"/>
</dbReference>
<evidence type="ECO:0000256" key="7">
    <source>
        <dbReference type="SAM" id="Phobius"/>
    </source>
</evidence>
<accession>A0ABR8CJ26</accession>
<evidence type="ECO:0000256" key="2">
    <source>
        <dbReference type="ARBA" id="ARBA00008034"/>
    </source>
</evidence>
<name>A0ABR8CJ26_9CYAN</name>
<keyword evidence="3 6" id="KW-0812">Transmembrane</keyword>
<feature type="transmembrane region" description="Helical" evidence="7">
    <location>
        <begin position="93"/>
        <end position="110"/>
    </location>
</feature>
<evidence type="ECO:0000256" key="5">
    <source>
        <dbReference type="ARBA" id="ARBA00023136"/>
    </source>
</evidence>
<gene>
    <name evidence="8" type="ORF">H6G05_24765</name>
</gene>
<feature type="transmembrane region" description="Helical" evidence="7">
    <location>
        <begin position="219"/>
        <end position="243"/>
    </location>
</feature>
<dbReference type="RefSeq" id="WP_190582625.1">
    <property type="nucleotide sequence ID" value="NZ_CAWPQU010000083.1"/>
</dbReference>
<dbReference type="Pfam" id="PF00950">
    <property type="entry name" value="ABC-3"/>
    <property type="match status" value="1"/>
</dbReference>
<dbReference type="Gene3D" id="1.10.3470.10">
    <property type="entry name" value="ABC transporter involved in vitamin B12 uptake, BtuC"/>
    <property type="match status" value="1"/>
</dbReference>
<protein>
    <submittedName>
        <fullName evidence="8">Metal ABC transporter permease</fullName>
    </submittedName>
</protein>
<feature type="transmembrane region" description="Helical" evidence="7">
    <location>
        <begin position="136"/>
        <end position="153"/>
    </location>
</feature>
<evidence type="ECO:0000256" key="1">
    <source>
        <dbReference type="ARBA" id="ARBA00004141"/>
    </source>
</evidence>
<evidence type="ECO:0000256" key="6">
    <source>
        <dbReference type="RuleBase" id="RU003943"/>
    </source>
</evidence>
<evidence type="ECO:0000256" key="4">
    <source>
        <dbReference type="ARBA" id="ARBA00022989"/>
    </source>
</evidence>
<feature type="transmembrane region" description="Helical" evidence="7">
    <location>
        <begin position="62"/>
        <end position="81"/>
    </location>
</feature>